<accession>A0AAV5V4J1</accession>
<evidence type="ECO:0000313" key="3">
    <source>
        <dbReference type="Proteomes" id="UP001432322"/>
    </source>
</evidence>
<evidence type="ECO:0000256" key="1">
    <source>
        <dbReference type="SAM" id="SignalP"/>
    </source>
</evidence>
<name>A0AAV5V4J1_9BILA</name>
<comment type="caution">
    <text evidence="2">The sequence shown here is derived from an EMBL/GenBank/DDBJ whole genome shotgun (WGS) entry which is preliminary data.</text>
</comment>
<organism evidence="2 3">
    <name type="scientific">Pristionchus fissidentatus</name>
    <dbReference type="NCBI Taxonomy" id="1538716"/>
    <lineage>
        <taxon>Eukaryota</taxon>
        <taxon>Metazoa</taxon>
        <taxon>Ecdysozoa</taxon>
        <taxon>Nematoda</taxon>
        <taxon>Chromadorea</taxon>
        <taxon>Rhabditida</taxon>
        <taxon>Rhabditina</taxon>
        <taxon>Diplogasteromorpha</taxon>
        <taxon>Diplogasteroidea</taxon>
        <taxon>Neodiplogasteridae</taxon>
        <taxon>Pristionchus</taxon>
    </lineage>
</organism>
<dbReference type="InterPro" id="IPR029033">
    <property type="entry name" value="His_PPase_superfam"/>
</dbReference>
<protein>
    <recommendedName>
        <fullName evidence="4">Phosphatase</fullName>
    </recommendedName>
</protein>
<proteinExistence type="predicted"/>
<dbReference type="Proteomes" id="UP001432322">
    <property type="component" value="Unassembled WGS sequence"/>
</dbReference>
<dbReference type="AlphaFoldDB" id="A0AAV5V4J1"/>
<gene>
    <name evidence="2" type="ORF">PFISCL1PPCAC_4766</name>
</gene>
<keyword evidence="3" id="KW-1185">Reference proteome</keyword>
<dbReference type="SUPFAM" id="SSF53254">
    <property type="entry name" value="Phosphoglycerate mutase-like"/>
    <property type="match status" value="1"/>
</dbReference>
<dbReference type="GO" id="GO:0016791">
    <property type="term" value="F:phosphatase activity"/>
    <property type="evidence" value="ECO:0007669"/>
    <property type="project" value="UniProtKB-ARBA"/>
</dbReference>
<sequence>MKTLLRMLQLLYLLHLIVLAAADKLLHAQIIIRHADRAPMQSFTSAQSAALFPRGLTEITNAGLRHAYEEGLLFGQRYHELGLLSECTSSNDVIICIYIQISIIYLNLHKLIYKFINF</sequence>
<reference evidence="2" key="1">
    <citation type="submission" date="2023-10" db="EMBL/GenBank/DDBJ databases">
        <title>Genome assembly of Pristionchus species.</title>
        <authorList>
            <person name="Yoshida K."/>
            <person name="Sommer R.J."/>
        </authorList>
    </citation>
    <scope>NUCLEOTIDE SEQUENCE</scope>
    <source>
        <strain evidence="2">RS5133</strain>
    </source>
</reference>
<dbReference type="Gene3D" id="3.40.50.1240">
    <property type="entry name" value="Phosphoglycerate mutase-like"/>
    <property type="match status" value="1"/>
</dbReference>
<feature type="signal peptide" evidence="1">
    <location>
        <begin position="1"/>
        <end position="22"/>
    </location>
</feature>
<feature type="chain" id="PRO_5043372066" description="Phosphatase" evidence="1">
    <location>
        <begin position="23"/>
        <end position="118"/>
    </location>
</feature>
<keyword evidence="1" id="KW-0732">Signal</keyword>
<evidence type="ECO:0000313" key="2">
    <source>
        <dbReference type="EMBL" id="GMT13469.1"/>
    </source>
</evidence>
<evidence type="ECO:0008006" key="4">
    <source>
        <dbReference type="Google" id="ProtNLM"/>
    </source>
</evidence>
<dbReference type="EMBL" id="BTSY01000002">
    <property type="protein sequence ID" value="GMT13469.1"/>
    <property type="molecule type" value="Genomic_DNA"/>
</dbReference>